<proteinExistence type="inferred from homology"/>
<evidence type="ECO:0000313" key="2">
    <source>
        <dbReference type="EMBL" id="GKU23367.1"/>
    </source>
</evidence>
<dbReference type="NCBIfam" id="NF002542">
    <property type="entry name" value="PRK02101.1-3"/>
    <property type="match status" value="1"/>
</dbReference>
<evidence type="ECO:0000256" key="1">
    <source>
        <dbReference type="HAMAP-Rule" id="MF_00652"/>
    </source>
</evidence>
<comment type="similarity">
    <text evidence="1">Belongs to the UPF0246 family.</text>
</comment>
<dbReference type="PANTHER" id="PTHR30283:SF4">
    <property type="entry name" value="PEROXIDE STRESS RESISTANCE PROTEIN YAAA"/>
    <property type="match status" value="1"/>
</dbReference>
<keyword evidence="3" id="KW-1185">Reference proteome</keyword>
<dbReference type="AlphaFoldDB" id="A0A9W5XYN5"/>
<dbReference type="GO" id="GO:0005829">
    <property type="term" value="C:cytosol"/>
    <property type="evidence" value="ECO:0007669"/>
    <property type="project" value="TreeGrafter"/>
</dbReference>
<dbReference type="EMBL" id="BQXY01000001">
    <property type="protein sequence ID" value="GKU23367.1"/>
    <property type="molecule type" value="Genomic_DNA"/>
</dbReference>
<evidence type="ECO:0000313" key="3">
    <source>
        <dbReference type="Proteomes" id="UP001057868"/>
    </source>
</evidence>
<protein>
    <recommendedName>
        <fullName evidence="1">UPF0246 protein CFOLD11_01930</fullName>
    </recommendedName>
</protein>
<dbReference type="Proteomes" id="UP001057868">
    <property type="component" value="Unassembled WGS sequence"/>
</dbReference>
<comment type="caution">
    <text evidence="2">The sequence shown here is derived from an EMBL/GenBank/DDBJ whole genome shotgun (WGS) entry which is preliminary data.</text>
</comment>
<sequence>MIMIISPAKTLDFSNKDQELRLNRPKFLKYSKVLIDELRKNSPDDISRLMKINLSLAEMNHTRYLQWTKEISNIDKQAVLAFKGEVYRGLRAGDMSVDQLEFADKHLRILSGLYGILKPLDGIKPYRLEMGIKLKLDGHKNLYSFWGDKIAENINDELDKHNEKFLINLASEEYYKAVKEYINHPVINITFKDRKKGVYKIIPIYAKRARGLMARYVIENKIDTVDELKEFDMEDYIYSEYMSSGKNLVFLRG</sequence>
<name>A0A9W5XYN5_9CLOT</name>
<dbReference type="Pfam" id="PF03883">
    <property type="entry name" value="H2O2_YaaD"/>
    <property type="match status" value="1"/>
</dbReference>
<accession>A0A9W5XYN5</accession>
<dbReference type="GO" id="GO:0033194">
    <property type="term" value="P:response to hydroperoxide"/>
    <property type="evidence" value="ECO:0007669"/>
    <property type="project" value="TreeGrafter"/>
</dbReference>
<gene>
    <name evidence="2" type="ORF">CFOLD11_01930</name>
</gene>
<dbReference type="PANTHER" id="PTHR30283">
    <property type="entry name" value="PEROXIDE STRESS RESPONSE PROTEIN YAAA"/>
    <property type="match status" value="1"/>
</dbReference>
<organism evidence="2 3">
    <name type="scientific">Clostridium folliculivorans</name>
    <dbReference type="NCBI Taxonomy" id="2886038"/>
    <lineage>
        <taxon>Bacteria</taxon>
        <taxon>Bacillati</taxon>
        <taxon>Bacillota</taxon>
        <taxon>Clostridia</taxon>
        <taxon>Eubacteriales</taxon>
        <taxon>Clostridiaceae</taxon>
        <taxon>Clostridium</taxon>
    </lineage>
</organism>
<dbReference type="HAMAP" id="MF_00652">
    <property type="entry name" value="UPF0246"/>
    <property type="match status" value="1"/>
</dbReference>
<dbReference type="RefSeq" id="WP_261850456.1">
    <property type="nucleotide sequence ID" value="NZ_BQXY01000001.1"/>
</dbReference>
<dbReference type="InterPro" id="IPR005583">
    <property type="entry name" value="YaaA"/>
</dbReference>
<reference evidence="2" key="1">
    <citation type="journal article" date="2023" name="Int. J. Syst. Evol. Microbiol.">
        <title>&lt;i&gt;Clostridium folliculivorans&lt;/i&gt; sp. nov., isolated from soil samples of an organic paddy in Japan.</title>
        <authorList>
            <person name="Tazawa J."/>
            <person name="Kobayashi H."/>
            <person name="Tanizawa Y."/>
            <person name="Uchino A."/>
            <person name="Tanaka F."/>
            <person name="Urashima Y."/>
            <person name="Miura S."/>
            <person name="Sakamoto M."/>
            <person name="Ohkuma M."/>
            <person name="Tohno M."/>
        </authorList>
    </citation>
    <scope>NUCLEOTIDE SEQUENCE</scope>
    <source>
        <strain evidence="2">D1-1</strain>
    </source>
</reference>